<organism evidence="2 3">
    <name type="scientific">Sedimenticola selenatireducens</name>
    <dbReference type="NCBI Taxonomy" id="191960"/>
    <lineage>
        <taxon>Bacteria</taxon>
        <taxon>Pseudomonadati</taxon>
        <taxon>Pseudomonadota</taxon>
        <taxon>Gammaproteobacteria</taxon>
        <taxon>Chromatiales</taxon>
        <taxon>Sedimenticolaceae</taxon>
        <taxon>Sedimenticola</taxon>
    </lineage>
</organism>
<comment type="caution">
    <text evidence="2">The sequence shown here is derived from an EMBL/GenBank/DDBJ whole genome shotgun (WGS) entry which is preliminary data.</text>
</comment>
<feature type="transmembrane region" description="Helical" evidence="1">
    <location>
        <begin position="46"/>
        <end position="64"/>
    </location>
</feature>
<dbReference type="InterPro" id="IPR018692">
    <property type="entry name" value="DUF2189"/>
</dbReference>
<reference evidence="2 3" key="1">
    <citation type="submission" date="2019-07" db="EMBL/GenBank/DDBJ databases">
        <title>The pathways for chlorine oxyanion respiration interact through the shared metabolite chlorate.</title>
        <authorList>
            <person name="Barnum T.P."/>
            <person name="Cheng Y."/>
            <person name="Hill K.A."/>
            <person name="Lucas L.N."/>
            <person name="Carlson H.K."/>
            <person name="Coates J.D."/>
        </authorList>
    </citation>
    <scope>NUCLEOTIDE SEQUENCE [LARGE SCALE GENOMIC DNA]</scope>
    <source>
        <strain evidence="2 3">BK-1</strain>
    </source>
</reference>
<keyword evidence="1" id="KW-0812">Transmembrane</keyword>
<evidence type="ECO:0000313" key="3">
    <source>
        <dbReference type="Proteomes" id="UP000316649"/>
    </source>
</evidence>
<dbReference type="RefSeq" id="WP_144357399.1">
    <property type="nucleotide sequence ID" value="NZ_VMNH01000004.1"/>
</dbReference>
<dbReference type="EMBL" id="VMNH01000004">
    <property type="protein sequence ID" value="TVO77674.1"/>
    <property type="molecule type" value="Genomic_DNA"/>
</dbReference>
<feature type="transmembrane region" description="Helical" evidence="1">
    <location>
        <begin position="219"/>
        <end position="244"/>
    </location>
</feature>
<evidence type="ECO:0000256" key="1">
    <source>
        <dbReference type="SAM" id="Phobius"/>
    </source>
</evidence>
<dbReference type="AlphaFoldDB" id="A0A558DVB7"/>
<accession>A0A558DVB7</accession>
<name>A0A558DVB7_9GAMM</name>
<dbReference type="Proteomes" id="UP000316649">
    <property type="component" value="Unassembled WGS sequence"/>
</dbReference>
<proteinExistence type="predicted"/>
<dbReference type="Pfam" id="PF09955">
    <property type="entry name" value="DUF2189"/>
    <property type="match status" value="1"/>
</dbReference>
<keyword evidence="3" id="KW-1185">Reference proteome</keyword>
<sequence length="265" mass="29328">MMNNSIGTVEGLPDSSPLINQITLDHPWRWIAAGWQDIKKASTISLTYGLLFVISSFLLSGLLLAMGMFFFIPALMAGFFLISPLLAMGLYETSRLLGNRETPQFLQTFFVWRRTPFNLLVMGLVLMMGFLIWMLLSNVVFALFFFGITPDFENALNVLFFSGDSPAFMGAGILVGSVVALAVFSISVVSVPMIIDRNLDTMSAIAISTRCVLNNPKPLLLWAALIVMFVGIGMFTFFLGLIIFMPLVGHASWHAYKDLVKTESL</sequence>
<feature type="transmembrane region" description="Helical" evidence="1">
    <location>
        <begin position="119"/>
        <end position="148"/>
    </location>
</feature>
<feature type="transmembrane region" description="Helical" evidence="1">
    <location>
        <begin position="70"/>
        <end position="91"/>
    </location>
</feature>
<keyword evidence="1" id="KW-0472">Membrane</keyword>
<protein>
    <submittedName>
        <fullName evidence="2">DUF2189 domain-containing protein</fullName>
    </submittedName>
</protein>
<dbReference type="OrthoDB" id="5621705at2"/>
<gene>
    <name evidence="2" type="ORF">FHP88_02410</name>
</gene>
<evidence type="ECO:0000313" key="2">
    <source>
        <dbReference type="EMBL" id="TVO77674.1"/>
    </source>
</evidence>
<keyword evidence="1" id="KW-1133">Transmembrane helix</keyword>
<feature type="transmembrane region" description="Helical" evidence="1">
    <location>
        <begin position="168"/>
        <end position="195"/>
    </location>
</feature>